<dbReference type="OrthoDB" id="2845141at2759"/>
<comment type="caution">
    <text evidence="3">The sequence shown here is derived from an EMBL/GenBank/DDBJ whole genome shotgun (WGS) entry which is preliminary data.</text>
</comment>
<feature type="domain" description="NADP-dependent oxidoreductase" evidence="2">
    <location>
        <begin position="8"/>
        <end position="307"/>
    </location>
</feature>
<keyword evidence="4" id="KW-1185">Reference proteome</keyword>
<sequence>MAMAAPVKIVYGGYVGTGTPYADNETLEKIYKMLEEAGCENIDTARIYGDSEEWLGKTGAGKRFTIDSKAPGGLIPGTCTGENILQFAKETVERLGVKSVDVYYLHAPDASLDLEDQLKGINEAYKAGYFKRFGLSNFLAADVQRAYDICKEKGYPLPTVYQGSYSAVTRKQETEVLPTLRKLGIAFYVYSPIAGGLLTKTAQQVREGGEDAGRWAKGHFLQHIYVLYNKPSFHRALDMWEEAAKEAGCSKAELAYRWAAFDSAVDYALGDAIIFGASNPTQIPETLAWLKLGSVGEAAKAKIDEIWKVVADESPLDNYNSADHSKFSMSTK</sequence>
<protein>
    <submittedName>
        <fullName evidence="3">Aldehyde reductase</fullName>
    </submittedName>
</protein>
<dbReference type="GO" id="GO:0016491">
    <property type="term" value="F:oxidoreductase activity"/>
    <property type="evidence" value="ECO:0007669"/>
    <property type="project" value="UniProtKB-KW"/>
</dbReference>
<dbReference type="PRINTS" id="PR00069">
    <property type="entry name" value="ALDKETRDTASE"/>
</dbReference>
<evidence type="ECO:0000313" key="3">
    <source>
        <dbReference type="EMBL" id="KAF7365148.1"/>
    </source>
</evidence>
<dbReference type="InterPro" id="IPR050523">
    <property type="entry name" value="AKR_Detox_Biosynth"/>
</dbReference>
<evidence type="ECO:0000259" key="2">
    <source>
        <dbReference type="Pfam" id="PF00248"/>
    </source>
</evidence>
<dbReference type="InterPro" id="IPR036812">
    <property type="entry name" value="NAD(P)_OxRdtase_dom_sf"/>
</dbReference>
<dbReference type="PANTHER" id="PTHR43364:SF4">
    <property type="entry name" value="NAD(P)-LINKED OXIDOREDUCTASE SUPERFAMILY PROTEIN"/>
    <property type="match status" value="1"/>
</dbReference>
<dbReference type="EMBL" id="JACAZI010000003">
    <property type="protein sequence ID" value="KAF7365148.1"/>
    <property type="molecule type" value="Genomic_DNA"/>
</dbReference>
<dbReference type="AlphaFoldDB" id="A0A8H6YQ07"/>
<name>A0A8H6YQ07_9AGAR</name>
<keyword evidence="1" id="KW-0560">Oxidoreductase</keyword>
<evidence type="ECO:0000256" key="1">
    <source>
        <dbReference type="ARBA" id="ARBA00023002"/>
    </source>
</evidence>
<accession>A0A8H6YQ07</accession>
<dbReference type="PANTHER" id="PTHR43364">
    <property type="entry name" value="NADH-SPECIFIC METHYLGLYOXAL REDUCTASE-RELATED"/>
    <property type="match status" value="1"/>
</dbReference>
<dbReference type="InterPro" id="IPR023210">
    <property type="entry name" value="NADP_OxRdtase_dom"/>
</dbReference>
<evidence type="ECO:0000313" key="4">
    <source>
        <dbReference type="Proteomes" id="UP000620124"/>
    </source>
</evidence>
<dbReference type="InterPro" id="IPR020471">
    <property type="entry name" value="AKR"/>
</dbReference>
<proteinExistence type="predicted"/>
<gene>
    <name evidence="3" type="ORF">MVEN_00386100</name>
</gene>
<reference evidence="3" key="1">
    <citation type="submission" date="2020-05" db="EMBL/GenBank/DDBJ databases">
        <title>Mycena genomes resolve the evolution of fungal bioluminescence.</title>
        <authorList>
            <person name="Tsai I.J."/>
        </authorList>
    </citation>
    <scope>NUCLEOTIDE SEQUENCE</scope>
    <source>
        <strain evidence="3">CCC161011</strain>
    </source>
</reference>
<dbReference type="Gene3D" id="3.20.20.100">
    <property type="entry name" value="NADP-dependent oxidoreductase domain"/>
    <property type="match status" value="1"/>
</dbReference>
<dbReference type="CDD" id="cd19075">
    <property type="entry name" value="AKR_AKR7A1-5"/>
    <property type="match status" value="1"/>
</dbReference>
<organism evidence="3 4">
    <name type="scientific">Mycena venus</name>
    <dbReference type="NCBI Taxonomy" id="2733690"/>
    <lineage>
        <taxon>Eukaryota</taxon>
        <taxon>Fungi</taxon>
        <taxon>Dikarya</taxon>
        <taxon>Basidiomycota</taxon>
        <taxon>Agaricomycotina</taxon>
        <taxon>Agaricomycetes</taxon>
        <taxon>Agaricomycetidae</taxon>
        <taxon>Agaricales</taxon>
        <taxon>Marasmiineae</taxon>
        <taxon>Mycenaceae</taxon>
        <taxon>Mycena</taxon>
    </lineage>
</organism>
<dbReference type="SUPFAM" id="SSF51430">
    <property type="entry name" value="NAD(P)-linked oxidoreductase"/>
    <property type="match status" value="1"/>
</dbReference>
<dbReference type="Proteomes" id="UP000620124">
    <property type="component" value="Unassembled WGS sequence"/>
</dbReference>
<dbReference type="Pfam" id="PF00248">
    <property type="entry name" value="Aldo_ket_red"/>
    <property type="match status" value="1"/>
</dbReference>